<dbReference type="InterPro" id="IPR036527">
    <property type="entry name" value="SCP2_sterol-bd_dom_sf"/>
</dbReference>
<feature type="domain" description="SCP2" evidence="2">
    <location>
        <begin position="15"/>
        <end position="111"/>
    </location>
</feature>
<dbReference type="Pfam" id="PF02036">
    <property type="entry name" value="SCP2"/>
    <property type="match status" value="1"/>
</dbReference>
<name>A0A0D8PVE9_9GAMM</name>
<dbReference type="SUPFAM" id="SSF55718">
    <property type="entry name" value="SCP-like"/>
    <property type="match status" value="1"/>
</dbReference>
<keyword evidence="5" id="KW-1185">Reference proteome</keyword>
<dbReference type="RefSeq" id="WP_045036878.1">
    <property type="nucleotide sequence ID" value="NZ_CAMQYU010000004.1"/>
</dbReference>
<comment type="function">
    <text evidence="1">Required for ubiquinone (coenzyme Q) biosynthesis. Binds hydrophobic ubiquinone biosynthetic intermediates via its SCP2 domain and is essential for the stability of the Ubi complex. May constitute a docking platform where Ubi enzymes assemble and access their SCP2-bound polyprenyl substrates.</text>
</comment>
<comment type="similarity">
    <text evidence="1">Belongs to the UbiJ family.</text>
</comment>
<keyword evidence="1" id="KW-0963">Cytoplasm</keyword>
<dbReference type="HAMAP" id="MF_02215">
    <property type="entry name" value="UbiJ"/>
    <property type="match status" value="1"/>
</dbReference>
<proteinExistence type="inferred from homology"/>
<evidence type="ECO:0000313" key="6">
    <source>
        <dbReference type="Proteomes" id="UP000241954"/>
    </source>
</evidence>
<evidence type="ECO:0000313" key="4">
    <source>
        <dbReference type="EMBL" id="PSW96410.1"/>
    </source>
</evidence>
<dbReference type="UniPathway" id="UPA00232"/>
<comment type="pathway">
    <text evidence="1">Cofactor biosynthesis; ubiquinone biosynthesis.</text>
</comment>
<keyword evidence="1" id="KW-0831">Ubiquinone biosynthesis</keyword>
<evidence type="ECO:0000313" key="5">
    <source>
        <dbReference type="Proteomes" id="UP000241190"/>
    </source>
</evidence>
<organism evidence="3 6">
    <name type="scientific">Photobacterium iliopiscarium</name>
    <dbReference type="NCBI Taxonomy" id="56192"/>
    <lineage>
        <taxon>Bacteria</taxon>
        <taxon>Pseudomonadati</taxon>
        <taxon>Pseudomonadota</taxon>
        <taxon>Gammaproteobacteria</taxon>
        <taxon>Vibrionales</taxon>
        <taxon>Vibrionaceae</taxon>
        <taxon>Photobacterium</taxon>
    </lineage>
</organism>
<dbReference type="GO" id="GO:0005737">
    <property type="term" value="C:cytoplasm"/>
    <property type="evidence" value="ECO:0007669"/>
    <property type="project" value="UniProtKB-SubCell"/>
</dbReference>
<dbReference type="InterPro" id="IPR038989">
    <property type="entry name" value="UbiJ"/>
</dbReference>
<protein>
    <recommendedName>
        <fullName evidence="1">Ubiquinone biosynthesis accessory factor UbiJ</fullName>
    </recommendedName>
</protein>
<dbReference type="STRING" id="56192.UB38_10395"/>
<dbReference type="GO" id="GO:0006744">
    <property type="term" value="P:ubiquinone biosynthetic process"/>
    <property type="evidence" value="ECO:0007669"/>
    <property type="project" value="UniProtKB-UniRule"/>
</dbReference>
<dbReference type="AlphaFoldDB" id="A0A0D8PVE9"/>
<comment type="caution">
    <text evidence="3">The sequence shown here is derived from an EMBL/GenBank/DDBJ whole genome shotgun (WGS) entry which is preliminary data.</text>
</comment>
<dbReference type="PANTHER" id="PTHR38693:SF1">
    <property type="entry name" value="UBIQUINONE BIOSYNTHESIS ACCESSORY FACTOR UBIJ"/>
    <property type="match status" value="1"/>
</dbReference>
<dbReference type="Proteomes" id="UP000241190">
    <property type="component" value="Unassembled WGS sequence"/>
</dbReference>
<dbReference type="PANTHER" id="PTHR38693">
    <property type="entry name" value="UBIQUINONE BIOSYNTHESIS PROTEIN UBIJ"/>
    <property type="match status" value="1"/>
</dbReference>
<evidence type="ECO:0000313" key="3">
    <source>
        <dbReference type="EMBL" id="PSV92891.1"/>
    </source>
</evidence>
<gene>
    <name evidence="1" type="primary">ubiJ</name>
    <name evidence="3" type="ORF">C9I88_16060</name>
    <name evidence="4" type="ORF">C9J52_10905</name>
</gene>
<evidence type="ECO:0000256" key="1">
    <source>
        <dbReference type="HAMAP-Rule" id="MF_02215"/>
    </source>
</evidence>
<comment type="subcellular location">
    <subcellularLocation>
        <location evidence="1">Cytoplasm</location>
    </subcellularLocation>
</comment>
<dbReference type="InterPro" id="IPR003033">
    <property type="entry name" value="SCP2_sterol-bd_dom"/>
</dbReference>
<dbReference type="Proteomes" id="UP000241954">
    <property type="component" value="Unassembled WGS sequence"/>
</dbReference>
<sequence>MPIDAFVTGAVETALNQLVKDDVDSQRRLSRLRGKVISVTLNEFGKTLYFIFSQQIDVLAAYEGEVDCQLALNLTALPELRQQANVTQLIKADKLSLEGDLQLAQHFSSLLSGLQPDIEEKLSHYSGDVIAHTVVSGVKSSSRFIQQRLRKRQRNLAQTLTEEWKLLPQPLEIAYFSDQVDDLKSDVACFEARLNQLLER</sequence>
<evidence type="ECO:0000259" key="2">
    <source>
        <dbReference type="Pfam" id="PF02036"/>
    </source>
</evidence>
<reference evidence="3 6" key="1">
    <citation type="submission" date="2018-01" db="EMBL/GenBank/DDBJ databases">
        <title>Whole genome sequencing of Histamine producing bacteria.</title>
        <authorList>
            <person name="Butler K."/>
        </authorList>
    </citation>
    <scope>NUCLEOTIDE SEQUENCE [LARGE SCALE GENOMIC DNA]</scope>
    <source>
        <strain evidence="4 5">ATCC 51761</strain>
        <strain evidence="3 6">NCIMB 13481</strain>
    </source>
</reference>
<accession>A0A0D8PVE9</accession>
<dbReference type="GeneID" id="93549726"/>
<dbReference type="EMBL" id="PYOP01000015">
    <property type="protein sequence ID" value="PSW96410.1"/>
    <property type="molecule type" value="Genomic_DNA"/>
</dbReference>
<dbReference type="OrthoDB" id="5801225at2"/>
<dbReference type="EMBL" id="PYLW01000022">
    <property type="protein sequence ID" value="PSV92891.1"/>
    <property type="molecule type" value="Genomic_DNA"/>
</dbReference>